<sequence length="200" mass="22146">YYTRDIVSIDGVPRRSVIKSNWWTTFLPGNKGFPVNTSANMHPMLQMSIAADLGEEGSTELWSSVPSCRNIILQGIEELTCCIRTVQKTVVGVSLNATRASPKSHIFNLQLEFAKIFLGLRSRMNVFEGPEQLIEKELSFLEGGSIMCLISTISGCLRSLRSLISRRILAASETCSKILCIFLIATLCLVCRSMAEHTTP</sequence>
<dbReference type="Proteomes" id="UP001341281">
    <property type="component" value="Chromosome 10"/>
</dbReference>
<organism evidence="1 2">
    <name type="scientific">Paspalum notatum var. saurae</name>
    <dbReference type="NCBI Taxonomy" id="547442"/>
    <lineage>
        <taxon>Eukaryota</taxon>
        <taxon>Viridiplantae</taxon>
        <taxon>Streptophyta</taxon>
        <taxon>Embryophyta</taxon>
        <taxon>Tracheophyta</taxon>
        <taxon>Spermatophyta</taxon>
        <taxon>Magnoliopsida</taxon>
        <taxon>Liliopsida</taxon>
        <taxon>Poales</taxon>
        <taxon>Poaceae</taxon>
        <taxon>PACMAD clade</taxon>
        <taxon>Panicoideae</taxon>
        <taxon>Andropogonodae</taxon>
        <taxon>Paspaleae</taxon>
        <taxon>Paspalinae</taxon>
        <taxon>Paspalum</taxon>
    </lineage>
</organism>
<accession>A0AAQ3XH94</accession>
<feature type="non-terminal residue" evidence="1">
    <location>
        <position position="200"/>
    </location>
</feature>
<protein>
    <submittedName>
        <fullName evidence="1">Uncharacterized protein</fullName>
    </submittedName>
</protein>
<dbReference type="AlphaFoldDB" id="A0AAQ3XH94"/>
<reference evidence="1 2" key="1">
    <citation type="submission" date="2024-02" db="EMBL/GenBank/DDBJ databases">
        <title>High-quality chromosome-scale genome assembly of Pensacola bahiagrass (Paspalum notatum Flugge var. saurae).</title>
        <authorList>
            <person name="Vega J.M."/>
            <person name="Podio M."/>
            <person name="Orjuela J."/>
            <person name="Siena L.A."/>
            <person name="Pessino S.C."/>
            <person name="Combes M.C."/>
            <person name="Mariac C."/>
            <person name="Albertini E."/>
            <person name="Pupilli F."/>
            <person name="Ortiz J.P.A."/>
            <person name="Leblanc O."/>
        </authorList>
    </citation>
    <scope>NUCLEOTIDE SEQUENCE [LARGE SCALE GENOMIC DNA]</scope>
    <source>
        <strain evidence="1">R1</strain>
        <tissue evidence="1">Leaf</tissue>
    </source>
</reference>
<evidence type="ECO:0000313" key="1">
    <source>
        <dbReference type="EMBL" id="WVZ99726.1"/>
    </source>
</evidence>
<gene>
    <name evidence="1" type="ORF">U9M48_044987</name>
</gene>
<evidence type="ECO:0000313" key="2">
    <source>
        <dbReference type="Proteomes" id="UP001341281"/>
    </source>
</evidence>
<proteinExistence type="predicted"/>
<name>A0AAQ3XH94_PASNO</name>
<keyword evidence="2" id="KW-1185">Reference proteome</keyword>
<dbReference type="EMBL" id="CP144754">
    <property type="protein sequence ID" value="WVZ99726.1"/>
    <property type="molecule type" value="Genomic_DNA"/>
</dbReference>